<accession>A0A2H1JPA2</accession>
<keyword evidence="1" id="KW-0812">Transmembrane</keyword>
<reference evidence="3" key="1">
    <citation type="submission" date="2017-03" db="EMBL/GenBank/DDBJ databases">
        <authorList>
            <person name="Monnet C."/>
        </authorList>
    </citation>
    <scope>NUCLEOTIDE SEQUENCE [LARGE SCALE GENOMIC DNA]</scope>
    <source>
        <strain evidence="3">Mu101</strain>
    </source>
</reference>
<organism evidence="2 3">
    <name type="scientific">Brevibacterium linens</name>
    <dbReference type="NCBI Taxonomy" id="1703"/>
    <lineage>
        <taxon>Bacteria</taxon>
        <taxon>Bacillati</taxon>
        <taxon>Actinomycetota</taxon>
        <taxon>Actinomycetes</taxon>
        <taxon>Micrococcales</taxon>
        <taxon>Brevibacteriaceae</taxon>
        <taxon>Brevibacterium</taxon>
    </lineage>
</organism>
<feature type="transmembrane region" description="Helical" evidence="1">
    <location>
        <begin position="48"/>
        <end position="67"/>
    </location>
</feature>
<proteinExistence type="predicted"/>
<gene>
    <name evidence="2" type="ORF">BLIN101_02521</name>
</gene>
<sequence length="79" mass="8630">MDDEKHSIDQRAYQMSRTSGMLAGAITAFIAFCAFQIFGFTIAETATWMFALGLMAASGTFAAVYFVGRSTLRRQMAAT</sequence>
<dbReference type="OrthoDB" id="4804603at2"/>
<dbReference type="RefSeq" id="WP_101555474.1">
    <property type="nucleotide sequence ID" value="NZ_FXZA01000017.1"/>
</dbReference>
<keyword evidence="1" id="KW-1133">Transmembrane helix</keyword>
<evidence type="ECO:0000256" key="1">
    <source>
        <dbReference type="SAM" id="Phobius"/>
    </source>
</evidence>
<keyword evidence="1" id="KW-0472">Membrane</keyword>
<dbReference type="Proteomes" id="UP000234498">
    <property type="component" value="Unassembled WGS sequence"/>
</dbReference>
<evidence type="ECO:0000313" key="2">
    <source>
        <dbReference type="EMBL" id="SMX89241.1"/>
    </source>
</evidence>
<name>A0A2H1JPA2_BRELN</name>
<evidence type="ECO:0000313" key="3">
    <source>
        <dbReference type="Proteomes" id="UP000234498"/>
    </source>
</evidence>
<feature type="transmembrane region" description="Helical" evidence="1">
    <location>
        <begin position="21"/>
        <end position="42"/>
    </location>
</feature>
<dbReference type="AlphaFoldDB" id="A0A2H1JPA2"/>
<protein>
    <submittedName>
        <fullName evidence="2">Uncharacterized protein</fullName>
    </submittedName>
</protein>
<dbReference type="EMBL" id="FXZA01000017">
    <property type="protein sequence ID" value="SMX89241.1"/>
    <property type="molecule type" value="Genomic_DNA"/>
</dbReference>